<name>A0A2I4FQ32_JUGRE</name>
<dbReference type="PANTHER" id="PTHR46519:SF3">
    <property type="entry name" value="RING_U-BOX SUPERFAMILY PROTEIN"/>
    <property type="match status" value="1"/>
</dbReference>
<gene>
    <name evidence="6 7" type="primary">LOC109001074</name>
</gene>
<evidence type="ECO:0000256" key="1">
    <source>
        <dbReference type="PROSITE-ProRule" id="PRU00175"/>
    </source>
</evidence>
<reference evidence="6 7" key="1">
    <citation type="submission" date="2025-04" db="UniProtKB">
        <authorList>
            <consortium name="RefSeq"/>
        </authorList>
    </citation>
    <scope>IDENTIFICATION</scope>
    <source>
        <tissue evidence="6 7">Leaves</tissue>
    </source>
</reference>
<dbReference type="PANTHER" id="PTHR46519">
    <property type="entry name" value="RING/U-BOX SUPERFAMILY PROTEIN"/>
    <property type="match status" value="1"/>
</dbReference>
<evidence type="ECO:0000256" key="3">
    <source>
        <dbReference type="SAM" id="MobiDB-lite"/>
    </source>
</evidence>
<keyword evidence="1" id="KW-0863">Zinc-finger</keyword>
<protein>
    <submittedName>
        <fullName evidence="6 7">Uncharacterized protein LOC109001074 isoform X1</fullName>
    </submittedName>
</protein>
<feature type="region of interest" description="Disordered" evidence="3">
    <location>
        <begin position="60"/>
        <end position="91"/>
    </location>
</feature>
<evidence type="ECO:0000313" key="7">
    <source>
        <dbReference type="RefSeq" id="XP_018833743.1"/>
    </source>
</evidence>
<dbReference type="InterPro" id="IPR013083">
    <property type="entry name" value="Znf_RING/FYVE/PHD"/>
</dbReference>
<keyword evidence="1" id="KW-0479">Metal-binding</keyword>
<dbReference type="RefSeq" id="XP_018833743.1">
    <property type="nucleotide sequence ID" value="XM_018978198.2"/>
</dbReference>
<keyword evidence="2" id="KW-0175">Coiled coil</keyword>
<feature type="region of interest" description="Disordered" evidence="3">
    <location>
        <begin position="416"/>
        <end position="452"/>
    </location>
</feature>
<evidence type="ECO:0000259" key="4">
    <source>
        <dbReference type="PROSITE" id="PS50089"/>
    </source>
</evidence>
<dbReference type="GeneID" id="109001074"/>
<evidence type="ECO:0000313" key="6">
    <source>
        <dbReference type="RefSeq" id="XP_018833742.1"/>
    </source>
</evidence>
<dbReference type="PROSITE" id="PS50089">
    <property type="entry name" value="ZF_RING_2"/>
    <property type="match status" value="1"/>
</dbReference>
<dbReference type="OrthoDB" id="6078042at2759"/>
<feature type="compositionally biased region" description="Polar residues" evidence="3">
    <location>
        <begin position="418"/>
        <end position="435"/>
    </location>
</feature>
<dbReference type="SUPFAM" id="SSF57850">
    <property type="entry name" value="RING/U-box"/>
    <property type="match status" value="1"/>
</dbReference>
<dbReference type="InterPro" id="IPR001841">
    <property type="entry name" value="Znf_RING"/>
</dbReference>
<keyword evidence="1" id="KW-0862">Zinc</keyword>
<dbReference type="CDD" id="cd16647">
    <property type="entry name" value="mRING-HC-C3HC5_NEU1"/>
    <property type="match status" value="1"/>
</dbReference>
<dbReference type="Gramene" id="Jr05_13270_p1">
    <property type="protein sequence ID" value="cds.Jr05_13270_p1"/>
    <property type="gene ID" value="Jr05_13270"/>
</dbReference>
<dbReference type="AlphaFoldDB" id="A0A2I4FQ32"/>
<accession>A0A2I4FQ32</accession>
<organism evidence="5 7">
    <name type="scientific">Juglans regia</name>
    <name type="common">English walnut</name>
    <dbReference type="NCBI Taxonomy" id="51240"/>
    <lineage>
        <taxon>Eukaryota</taxon>
        <taxon>Viridiplantae</taxon>
        <taxon>Streptophyta</taxon>
        <taxon>Embryophyta</taxon>
        <taxon>Tracheophyta</taxon>
        <taxon>Spermatophyta</taxon>
        <taxon>Magnoliopsida</taxon>
        <taxon>eudicotyledons</taxon>
        <taxon>Gunneridae</taxon>
        <taxon>Pentapetalae</taxon>
        <taxon>rosids</taxon>
        <taxon>fabids</taxon>
        <taxon>Fagales</taxon>
        <taxon>Juglandaceae</taxon>
        <taxon>Juglans</taxon>
    </lineage>
</organism>
<keyword evidence="5" id="KW-1185">Reference proteome</keyword>
<dbReference type="KEGG" id="jre:109001074"/>
<dbReference type="Proteomes" id="UP000235220">
    <property type="component" value="Chromosome 5"/>
</dbReference>
<dbReference type="Pfam" id="PF13920">
    <property type="entry name" value="zf-C3HC4_3"/>
    <property type="match status" value="1"/>
</dbReference>
<dbReference type="RefSeq" id="XP_018833742.1">
    <property type="nucleotide sequence ID" value="XM_018978197.2"/>
</dbReference>
<feature type="compositionally biased region" description="Low complexity" evidence="3">
    <location>
        <begin position="343"/>
        <end position="356"/>
    </location>
</feature>
<dbReference type="Gene3D" id="3.30.40.10">
    <property type="entry name" value="Zinc/RING finger domain, C3HC4 (zinc finger)"/>
    <property type="match status" value="1"/>
</dbReference>
<feature type="region of interest" description="Disordered" evidence="3">
    <location>
        <begin position="631"/>
        <end position="672"/>
    </location>
</feature>
<dbReference type="GO" id="GO:0008270">
    <property type="term" value="F:zinc ion binding"/>
    <property type="evidence" value="ECO:0007669"/>
    <property type="project" value="UniProtKB-KW"/>
</dbReference>
<evidence type="ECO:0000313" key="5">
    <source>
        <dbReference type="Proteomes" id="UP000235220"/>
    </source>
</evidence>
<feature type="region of interest" description="Disordered" evidence="3">
    <location>
        <begin position="337"/>
        <end position="372"/>
    </location>
</feature>
<sequence length="830" mass="94432">MAIAGLHNVTVLDSSFHRVSHSQASGQQVDEGRVSSQASSLLQMWRELEDEHVASRFPQERVVPRRSDRLIADHSKGQGSDTDSNEHGGGWEVTSLTESEYGAWSQIQIGSPNENIDSSNFSCEHSSDFGEVERERVRQIFREWMNSGVREHPSNVSHINNSPRAEWLGETEQERVRIIREWVQMNSRQRGAFSDIREEQAADISTQIEQIRDGLVVNQNEGRNEHSRRGIRRLCGRQALLDMIKKAERERQTELQGLLHCRAVSQFAHRNRIQSLLRGRFLRNDQLVENERPASLAETELGLLRQRHTVSGLREEICSRLDTSVCGQVSCSQSDTSYDNEINGNRNNQSQANNAQDVLDKPSEQSESNYEESINHRLADIQNDLEDGTVEGIGWHGSSASEEQISENEEFLYRTDGTDQSLSGNSQENTVSESNELGEHSHMQESDTEINRQSDPVIVESLTHGLSDRDSNLDINWQESAAQAELLPEQNMETEERDSQHSNAEYHEWRDGIREVMDENLLGITSNFQGFGNEDIEQVQLQEAPEVWNEDNGVQGAVQHWLEGTSDLEAVPVRGVATFYFPDDENVYNVELRELLNRRRVSNLLHSGFRESLDQVLQSYVERRESNAPIDWELPGTLSSHESDEPDLEHQSQNQNEGQGDTVESPLPLPSQAIPSRPLYYLESYRDNWPQPDMHQRSGIEWEIVNDLRIDMARLQQRMNSMQRMMEACMDMQLELQRSIRQEVSAALNRSSPIEGGSGDDGHLKHEPQWDCVRKGICCICCDSNIDSLLYRCGHMCTCSKCAHKMVQSSGKCPMCRAPVVEVIRAYSIL</sequence>
<evidence type="ECO:0000256" key="2">
    <source>
        <dbReference type="SAM" id="Coils"/>
    </source>
</evidence>
<feature type="domain" description="RING-type" evidence="4">
    <location>
        <begin position="778"/>
        <end position="817"/>
    </location>
</feature>
<feature type="compositionally biased region" description="Basic and acidic residues" evidence="3">
    <location>
        <begin position="437"/>
        <end position="452"/>
    </location>
</feature>
<proteinExistence type="predicted"/>
<feature type="coiled-coil region" evidence="2">
    <location>
        <begin position="705"/>
        <end position="732"/>
    </location>
</feature>
<feature type="region of interest" description="Disordered" evidence="3">
    <location>
        <begin position="486"/>
        <end position="505"/>
    </location>
</feature>
<feature type="compositionally biased region" description="Basic and acidic residues" evidence="3">
    <location>
        <begin position="60"/>
        <end position="76"/>
    </location>
</feature>